<dbReference type="PANTHER" id="PTHR43033:SF1">
    <property type="entry name" value="TRNA(ILE)-LYSIDINE SYNTHASE-RELATED"/>
    <property type="match status" value="1"/>
</dbReference>
<dbReference type="SUPFAM" id="SSF56037">
    <property type="entry name" value="PheT/TilS domain"/>
    <property type="match status" value="1"/>
</dbReference>
<dbReference type="SUPFAM" id="SSF82829">
    <property type="entry name" value="MesJ substrate recognition domain-like"/>
    <property type="match status" value="1"/>
</dbReference>
<organism evidence="10 11">
    <name type="scientific">Marinobacter psychrophilus</name>
    <dbReference type="NCBI Taxonomy" id="330734"/>
    <lineage>
        <taxon>Bacteria</taxon>
        <taxon>Pseudomonadati</taxon>
        <taxon>Pseudomonadota</taxon>
        <taxon>Gammaproteobacteria</taxon>
        <taxon>Pseudomonadales</taxon>
        <taxon>Marinobacteraceae</taxon>
        <taxon>Marinobacter</taxon>
    </lineage>
</organism>
<comment type="catalytic activity">
    <reaction evidence="7 8">
        <text>cytidine(34) in tRNA(Ile2) + L-lysine + ATP = lysidine(34) in tRNA(Ile2) + AMP + diphosphate + H(+)</text>
        <dbReference type="Rhea" id="RHEA:43744"/>
        <dbReference type="Rhea" id="RHEA-COMP:10625"/>
        <dbReference type="Rhea" id="RHEA-COMP:10670"/>
        <dbReference type="ChEBI" id="CHEBI:15378"/>
        <dbReference type="ChEBI" id="CHEBI:30616"/>
        <dbReference type="ChEBI" id="CHEBI:32551"/>
        <dbReference type="ChEBI" id="CHEBI:33019"/>
        <dbReference type="ChEBI" id="CHEBI:82748"/>
        <dbReference type="ChEBI" id="CHEBI:83665"/>
        <dbReference type="ChEBI" id="CHEBI:456215"/>
        <dbReference type="EC" id="6.3.4.19"/>
    </reaction>
</comment>
<dbReference type="InterPro" id="IPR014729">
    <property type="entry name" value="Rossmann-like_a/b/a_fold"/>
</dbReference>
<dbReference type="PATRIC" id="fig|330734.3.peg.1405"/>
<dbReference type="Pfam" id="PF11734">
    <property type="entry name" value="TilS_C"/>
    <property type="match status" value="1"/>
</dbReference>
<evidence type="ECO:0000256" key="7">
    <source>
        <dbReference type="ARBA" id="ARBA00048539"/>
    </source>
</evidence>
<dbReference type="InterPro" id="IPR015262">
    <property type="entry name" value="tRNA_Ile_lys_synt_subst-bd"/>
</dbReference>
<dbReference type="InterPro" id="IPR012094">
    <property type="entry name" value="tRNA_Ile_lys_synt"/>
</dbReference>
<evidence type="ECO:0000256" key="4">
    <source>
        <dbReference type="ARBA" id="ARBA00022694"/>
    </source>
</evidence>
<evidence type="ECO:0000313" key="11">
    <source>
        <dbReference type="Proteomes" id="UP000036406"/>
    </source>
</evidence>
<dbReference type="AlphaFoldDB" id="A0A0H4HZN5"/>
<feature type="domain" description="Lysidine-tRNA(Ile) synthetase C-terminal" evidence="9">
    <location>
        <begin position="378"/>
        <end position="455"/>
    </location>
</feature>
<keyword evidence="2 8" id="KW-0963">Cytoplasm</keyword>
<dbReference type="KEGG" id="mpq:ABA45_06665"/>
<dbReference type="InterPro" id="IPR012795">
    <property type="entry name" value="tRNA_Ile_lys_synt_N"/>
</dbReference>
<keyword evidence="4 8" id="KW-0819">tRNA processing</keyword>
<dbReference type="SUPFAM" id="SSF52402">
    <property type="entry name" value="Adenine nucleotide alpha hydrolases-like"/>
    <property type="match status" value="1"/>
</dbReference>
<evidence type="ECO:0000256" key="3">
    <source>
        <dbReference type="ARBA" id="ARBA00022598"/>
    </source>
</evidence>
<evidence type="ECO:0000313" key="10">
    <source>
        <dbReference type="EMBL" id="AKO52141.1"/>
    </source>
</evidence>
<dbReference type="Gene3D" id="1.20.59.20">
    <property type="match status" value="1"/>
</dbReference>
<dbReference type="RefSeq" id="WP_048384835.1">
    <property type="nucleotide sequence ID" value="NZ_CP011494.1"/>
</dbReference>
<dbReference type="NCBIfam" id="TIGR02433">
    <property type="entry name" value="lysidine_TilS_C"/>
    <property type="match status" value="1"/>
</dbReference>
<dbReference type="Proteomes" id="UP000036406">
    <property type="component" value="Chromosome"/>
</dbReference>
<proteinExistence type="inferred from homology"/>
<name>A0A0H4HZN5_9GAMM</name>
<evidence type="ECO:0000256" key="1">
    <source>
        <dbReference type="ARBA" id="ARBA00004496"/>
    </source>
</evidence>
<accession>A0A0H4HZN5</accession>
<comment type="similarity">
    <text evidence="8">Belongs to the tRNA(Ile)-lysidine synthase family.</text>
</comment>
<sequence length="460" mass="50746">MTADASPSATAWPSPLRDLARQLPQHDRLCIAFSGGLDSSLLLHLFAAITPASTALSALHINHQLQPNAAEVDAFCRDVCARLRVPLRVVSVTVPVKAEGVGGLEQAARAARYGVFERYLRVDELLLLAHHGDDQLETVMFRLFRGSGVAGLAGMPFTRALGAGALARPLLEFSRAQLEAWTEDAGLPWIEDPSNSDQRFDRNYLRNSVIPPLKARWPSFIRRIEASARGCADSHSLNQKLAQLQWHACDGAYQHSQPHSLDQRAFAELSPPEQGNLLRWWCQSCGLPAPVSADWQRTLAGLMDAAADREPELLGQGYSVRRFQHRLYLVAAQNPLPEGSQSVLPQQTLRWGEWTLALAWQSNDHNQGNDQQIGPPPIRVSTRQGGERIRFYPDGPAKVVKKWLQEQAVPPWERARLPLVFAGCGAAEELIAVGSLWCSEKYNGSASSSGWRLTVGRDCD</sequence>
<dbReference type="GO" id="GO:0005524">
    <property type="term" value="F:ATP binding"/>
    <property type="evidence" value="ECO:0007669"/>
    <property type="project" value="UniProtKB-UniRule"/>
</dbReference>
<keyword evidence="5 8" id="KW-0547">Nucleotide-binding</keyword>
<dbReference type="InterPro" id="IPR011063">
    <property type="entry name" value="TilS/TtcA_N"/>
</dbReference>
<dbReference type="STRING" id="330734.ABA45_06665"/>
<dbReference type="GO" id="GO:0032267">
    <property type="term" value="F:tRNA(Ile)-lysidine synthase activity"/>
    <property type="evidence" value="ECO:0007669"/>
    <property type="project" value="UniProtKB-EC"/>
</dbReference>
<dbReference type="GO" id="GO:0006400">
    <property type="term" value="P:tRNA modification"/>
    <property type="evidence" value="ECO:0007669"/>
    <property type="project" value="UniProtKB-UniRule"/>
</dbReference>
<comment type="function">
    <text evidence="8">Ligates lysine onto the cytidine present at position 34 of the AUA codon-specific tRNA(Ile) that contains the anticodon CAU, in an ATP-dependent manner. Cytidine is converted to lysidine, thus changing the amino acid specificity of the tRNA from methionine to isoleucine.</text>
</comment>
<dbReference type="Gene3D" id="3.40.50.620">
    <property type="entry name" value="HUPs"/>
    <property type="match status" value="1"/>
</dbReference>
<dbReference type="HAMAP" id="MF_01161">
    <property type="entry name" value="tRNA_Ile_lys_synt"/>
    <property type="match status" value="1"/>
</dbReference>
<dbReference type="PANTHER" id="PTHR43033">
    <property type="entry name" value="TRNA(ILE)-LYSIDINE SYNTHASE-RELATED"/>
    <property type="match status" value="1"/>
</dbReference>
<dbReference type="SMART" id="SM00977">
    <property type="entry name" value="TilS_C"/>
    <property type="match status" value="1"/>
</dbReference>
<evidence type="ECO:0000256" key="2">
    <source>
        <dbReference type="ARBA" id="ARBA00022490"/>
    </source>
</evidence>
<gene>
    <name evidence="8" type="primary">tilS</name>
    <name evidence="10" type="ORF">ABA45_06665</name>
</gene>
<keyword evidence="6 8" id="KW-0067">ATP-binding</keyword>
<dbReference type="GO" id="GO:0005737">
    <property type="term" value="C:cytoplasm"/>
    <property type="evidence" value="ECO:0007669"/>
    <property type="project" value="UniProtKB-SubCell"/>
</dbReference>
<dbReference type="Pfam" id="PF01171">
    <property type="entry name" value="ATP_bind_3"/>
    <property type="match status" value="1"/>
</dbReference>
<keyword evidence="11" id="KW-1185">Reference proteome</keyword>
<dbReference type="CDD" id="cd01992">
    <property type="entry name" value="TilS_N"/>
    <property type="match status" value="1"/>
</dbReference>
<dbReference type="InterPro" id="IPR012796">
    <property type="entry name" value="Lysidine-tRNA-synth_C"/>
</dbReference>
<protein>
    <recommendedName>
        <fullName evidence="8">tRNA(Ile)-lysidine synthase</fullName>
        <ecNumber evidence="8">6.3.4.19</ecNumber>
    </recommendedName>
    <alternativeName>
        <fullName evidence="8">tRNA(Ile)-2-lysyl-cytidine synthase</fullName>
    </alternativeName>
    <alternativeName>
        <fullName evidence="8">tRNA(Ile)-lysidine synthetase</fullName>
    </alternativeName>
</protein>
<evidence type="ECO:0000256" key="8">
    <source>
        <dbReference type="HAMAP-Rule" id="MF_01161"/>
    </source>
</evidence>
<dbReference type="EMBL" id="CP011494">
    <property type="protein sequence ID" value="AKO52141.1"/>
    <property type="molecule type" value="Genomic_DNA"/>
</dbReference>
<comment type="domain">
    <text evidence="8">The N-terminal region contains the highly conserved SGGXDS motif, predicted to be a P-loop motif involved in ATP binding.</text>
</comment>
<feature type="binding site" evidence="8">
    <location>
        <begin position="34"/>
        <end position="39"/>
    </location>
    <ligand>
        <name>ATP</name>
        <dbReference type="ChEBI" id="CHEBI:30616"/>
    </ligand>
</feature>
<evidence type="ECO:0000256" key="5">
    <source>
        <dbReference type="ARBA" id="ARBA00022741"/>
    </source>
</evidence>
<dbReference type="EC" id="6.3.4.19" evidence="8"/>
<keyword evidence="3 8" id="KW-0436">Ligase</keyword>
<reference evidence="10 11" key="1">
    <citation type="submission" date="2015-05" db="EMBL/GenBank/DDBJ databases">
        <title>Complete genome of Marinobacter psychrophilus strain 20041T isolated from sea-ice of the Canadian Basin.</title>
        <authorList>
            <person name="Song L."/>
            <person name="Ren L."/>
            <person name="Yu Y."/>
            <person name="Wang X."/>
        </authorList>
    </citation>
    <scope>NUCLEOTIDE SEQUENCE [LARGE SCALE GENOMIC DNA]</scope>
    <source>
        <strain evidence="10 11">20041</strain>
    </source>
</reference>
<evidence type="ECO:0000256" key="6">
    <source>
        <dbReference type="ARBA" id="ARBA00022840"/>
    </source>
</evidence>
<evidence type="ECO:0000259" key="9">
    <source>
        <dbReference type="SMART" id="SM00977"/>
    </source>
</evidence>
<dbReference type="Pfam" id="PF09179">
    <property type="entry name" value="TilS"/>
    <property type="match status" value="1"/>
</dbReference>
<dbReference type="NCBIfam" id="TIGR02432">
    <property type="entry name" value="lysidine_TilS_N"/>
    <property type="match status" value="1"/>
</dbReference>
<comment type="subcellular location">
    <subcellularLocation>
        <location evidence="1 8">Cytoplasm</location>
    </subcellularLocation>
</comment>